<feature type="disulfide bond" evidence="15">
    <location>
        <begin position="2280"/>
        <end position="2292"/>
    </location>
</feature>
<dbReference type="Pfam" id="PF00057">
    <property type="entry name" value="Ldl_recept_a"/>
    <property type="match status" value="14"/>
</dbReference>
<dbReference type="PROSITE" id="PS50022">
    <property type="entry name" value="FA58C_3"/>
    <property type="match status" value="2"/>
</dbReference>
<evidence type="ECO:0000256" key="10">
    <source>
        <dbReference type="ARBA" id="ARBA00022889"/>
    </source>
</evidence>
<evidence type="ECO:0000256" key="7">
    <source>
        <dbReference type="ARBA" id="ARBA00022729"/>
    </source>
</evidence>
<dbReference type="InterPro" id="IPR036383">
    <property type="entry name" value="TSP1_rpt_sf"/>
</dbReference>
<feature type="region of interest" description="Disordered" evidence="16">
    <location>
        <begin position="2362"/>
        <end position="2393"/>
    </location>
</feature>
<protein>
    <recommendedName>
        <fullName evidence="4">SCO-spondin</fullName>
    </recommendedName>
</protein>
<comment type="caution">
    <text evidence="21">The sequence shown here is derived from an EMBL/GenBank/DDBJ whole genome shotgun (WGS) entry which is preliminary data.</text>
</comment>
<comment type="subcellular location">
    <subcellularLocation>
        <location evidence="1">Secreted</location>
        <location evidence="1">Extracellular space</location>
    </subcellularLocation>
</comment>
<dbReference type="FunFam" id="4.10.400.10:FF:000065">
    <property type="entry name" value="Transmembrane protease serine 7"/>
    <property type="match status" value="2"/>
</dbReference>
<dbReference type="SUPFAM" id="SSF82895">
    <property type="entry name" value="TSP-1 type 1 repeat"/>
    <property type="match status" value="27"/>
</dbReference>
<feature type="disulfide bond" evidence="15">
    <location>
        <begin position="1476"/>
        <end position="1488"/>
    </location>
</feature>
<evidence type="ECO:0000256" key="6">
    <source>
        <dbReference type="ARBA" id="ARBA00022536"/>
    </source>
</evidence>
<evidence type="ECO:0000256" key="16">
    <source>
        <dbReference type="SAM" id="MobiDB-lite"/>
    </source>
</evidence>
<dbReference type="PROSITE" id="PS50068">
    <property type="entry name" value="LDLRA_2"/>
    <property type="match status" value="14"/>
</dbReference>
<comment type="function">
    <text evidence="13">Involved in the modulation of neuronal aggregation. May be involved in developmental events during the formation of the central nervous system.</text>
</comment>
<evidence type="ECO:0000259" key="17">
    <source>
        <dbReference type="PROSITE" id="PS01225"/>
    </source>
</evidence>
<dbReference type="InterPro" id="IPR006207">
    <property type="entry name" value="Cys_knot_C"/>
</dbReference>
<dbReference type="InterPro" id="IPR050780">
    <property type="entry name" value="Mucin_vWF_Thrombospondin_sf"/>
</dbReference>
<evidence type="ECO:0000256" key="1">
    <source>
        <dbReference type="ARBA" id="ARBA00004239"/>
    </source>
</evidence>
<dbReference type="InterPro" id="IPR014853">
    <property type="entry name" value="VWF/SSPO/ZAN-like_Cys-rich_dom"/>
</dbReference>
<evidence type="ECO:0000256" key="3">
    <source>
        <dbReference type="ARBA" id="ARBA00009939"/>
    </source>
</evidence>
<dbReference type="PANTHER" id="PTHR11339">
    <property type="entry name" value="EXTRACELLULAR MATRIX GLYCOPROTEIN RELATED"/>
    <property type="match status" value="1"/>
</dbReference>
<dbReference type="SMART" id="SM00214">
    <property type="entry name" value="VWC"/>
    <property type="match status" value="7"/>
</dbReference>
<dbReference type="PROSITE" id="PS50184">
    <property type="entry name" value="VWFC_2"/>
    <property type="match status" value="1"/>
</dbReference>
<evidence type="ECO:0000256" key="12">
    <source>
        <dbReference type="ARBA" id="ARBA00023180"/>
    </source>
</evidence>
<feature type="disulfide bond" evidence="15">
    <location>
        <begin position="1640"/>
        <end position="1658"/>
    </location>
</feature>
<dbReference type="SMART" id="SM00231">
    <property type="entry name" value="FA58C"/>
    <property type="match status" value="2"/>
</dbReference>
<dbReference type="EMBL" id="JAAGNN010000006">
    <property type="protein sequence ID" value="KAF4087850.1"/>
    <property type="molecule type" value="Genomic_DNA"/>
</dbReference>
<feature type="disulfide bond" evidence="15">
    <location>
        <begin position="1558"/>
        <end position="1576"/>
    </location>
</feature>
<dbReference type="Gene3D" id="2.60.120.260">
    <property type="entry name" value="Galactose-binding domain-like"/>
    <property type="match status" value="2"/>
</dbReference>
<dbReference type="Gene3D" id="2.20.100.10">
    <property type="entry name" value="Thrombospondin type-1 (TSP1) repeat"/>
    <property type="match status" value="27"/>
</dbReference>
<dbReference type="SUPFAM" id="SSF57424">
    <property type="entry name" value="LDL receptor-like module"/>
    <property type="match status" value="14"/>
</dbReference>
<feature type="disulfide bond" evidence="15">
    <location>
        <begin position="1531"/>
        <end position="1546"/>
    </location>
</feature>
<dbReference type="Proteomes" id="UP000593565">
    <property type="component" value="Unassembled WGS sequence"/>
</dbReference>
<feature type="disulfide bond" evidence="15">
    <location>
        <begin position="2695"/>
        <end position="2707"/>
    </location>
</feature>
<dbReference type="Pfam" id="PF00754">
    <property type="entry name" value="F5_F8_type_C"/>
    <property type="match status" value="2"/>
</dbReference>
<feature type="disulfide bond" evidence="15">
    <location>
        <begin position="1483"/>
        <end position="1501"/>
    </location>
</feature>
<keyword evidence="10" id="KW-0130">Cell adhesion</keyword>
<dbReference type="InterPro" id="IPR002919">
    <property type="entry name" value="TIL_dom"/>
</dbReference>
<accession>A0A7J6AYR8</accession>
<feature type="region of interest" description="Disordered" evidence="16">
    <location>
        <begin position="2111"/>
        <end position="2157"/>
    </location>
</feature>
<evidence type="ECO:0000256" key="15">
    <source>
        <dbReference type="PROSITE-ProRule" id="PRU00124"/>
    </source>
</evidence>
<name>A0A7J6AYR8_AMEME</name>
<evidence type="ECO:0000313" key="21">
    <source>
        <dbReference type="EMBL" id="KAF4087850.1"/>
    </source>
</evidence>
<comment type="similarity">
    <text evidence="3">Belongs to the LDLR family.</text>
</comment>
<keyword evidence="8" id="KW-0677">Repeat</keyword>
<feature type="disulfide bond" evidence="15">
    <location>
        <begin position="1519"/>
        <end position="1537"/>
    </location>
</feature>
<dbReference type="InterPro" id="IPR008979">
    <property type="entry name" value="Galactose-bd-like_sf"/>
</dbReference>
<dbReference type="SMART" id="SM00832">
    <property type="entry name" value="C8"/>
    <property type="match status" value="3"/>
</dbReference>
<feature type="disulfide bond" evidence="15">
    <location>
        <begin position="1436"/>
        <end position="1448"/>
    </location>
</feature>
<feature type="disulfide bond" evidence="15">
    <location>
        <begin position="2702"/>
        <end position="2720"/>
    </location>
</feature>
<dbReference type="PROSITE" id="PS01286">
    <property type="entry name" value="FA58C_2"/>
    <property type="match status" value="2"/>
</dbReference>
<reference evidence="21 22" key="1">
    <citation type="submission" date="2020-02" db="EMBL/GenBank/DDBJ databases">
        <title>A chromosome-scale genome assembly of the black bullhead catfish (Ameiurus melas).</title>
        <authorList>
            <person name="Wen M."/>
            <person name="Zham M."/>
            <person name="Cabau C."/>
            <person name="Klopp C."/>
            <person name="Donnadieu C."/>
            <person name="Roques C."/>
            <person name="Bouchez O."/>
            <person name="Lampietro C."/>
            <person name="Jouanno E."/>
            <person name="Herpin A."/>
            <person name="Louis A."/>
            <person name="Berthelot C."/>
            <person name="Parey E."/>
            <person name="Roest-Crollius H."/>
            <person name="Braasch I."/>
            <person name="Postlethwait J."/>
            <person name="Robinson-Rechavi M."/>
            <person name="Echchiki A."/>
            <person name="Begum T."/>
            <person name="Montfort J."/>
            <person name="Schartl M."/>
            <person name="Bobe J."/>
            <person name="Guiguen Y."/>
        </authorList>
    </citation>
    <scope>NUCLEOTIDE SEQUENCE [LARGE SCALE GENOMIC DNA]</scope>
    <source>
        <strain evidence="21">M_S1</strain>
        <tissue evidence="21">Blood</tissue>
    </source>
</reference>
<feature type="disulfide bond" evidence="15">
    <location>
        <begin position="1652"/>
        <end position="1667"/>
    </location>
</feature>
<dbReference type="SMART" id="SM00215">
    <property type="entry name" value="VWC_out"/>
    <property type="match status" value="11"/>
</dbReference>
<keyword evidence="6" id="KW-0245">EGF-like domain</keyword>
<dbReference type="Gene3D" id="2.10.25.10">
    <property type="entry name" value="Laminin"/>
    <property type="match status" value="12"/>
</dbReference>
<feature type="domain" description="VWFD" evidence="20">
    <location>
        <begin position="991"/>
        <end position="1161"/>
    </location>
</feature>
<dbReference type="CDD" id="cd00057">
    <property type="entry name" value="FA58C"/>
    <property type="match status" value="1"/>
</dbReference>
<keyword evidence="9" id="KW-0106">Calcium</keyword>
<dbReference type="Pfam" id="PF01826">
    <property type="entry name" value="TIL"/>
    <property type="match status" value="9"/>
</dbReference>
<dbReference type="SUPFAM" id="SSF57567">
    <property type="entry name" value="Serine protease inhibitors"/>
    <property type="match status" value="10"/>
</dbReference>
<feature type="disulfide bond" evidence="15">
    <location>
        <begin position="2756"/>
        <end position="2774"/>
    </location>
</feature>
<feature type="disulfide bond" evidence="15">
    <location>
        <begin position="2350"/>
        <end position="2365"/>
    </location>
</feature>
<feature type="disulfide bond" evidence="15">
    <location>
        <begin position="1412"/>
        <end position="1427"/>
    </location>
</feature>
<dbReference type="InterPro" id="IPR000884">
    <property type="entry name" value="TSP1_rpt"/>
</dbReference>
<keyword evidence="22" id="KW-1185">Reference proteome</keyword>
<dbReference type="InterPro" id="IPR000421">
    <property type="entry name" value="FA58C"/>
</dbReference>
<evidence type="ECO:0000256" key="2">
    <source>
        <dbReference type="ARBA" id="ARBA00009456"/>
    </source>
</evidence>
<dbReference type="InterPro" id="IPR001846">
    <property type="entry name" value="VWF_type-D"/>
</dbReference>
<feature type="disulfide bond" evidence="15">
    <location>
        <begin position="1570"/>
        <end position="1585"/>
    </location>
</feature>
<dbReference type="InterPro" id="IPR036055">
    <property type="entry name" value="LDL_receptor-like_sf"/>
</dbReference>
<dbReference type="SUPFAM" id="SSF49785">
    <property type="entry name" value="Galactose-binding domain-like"/>
    <property type="match status" value="2"/>
</dbReference>
<evidence type="ECO:0000256" key="13">
    <source>
        <dbReference type="ARBA" id="ARBA00045981"/>
    </source>
</evidence>
<feature type="disulfide bond" evidence="15">
    <location>
        <begin position="2302"/>
        <end position="2317"/>
    </location>
</feature>
<dbReference type="PRINTS" id="PR00261">
    <property type="entry name" value="LDLRECEPTOR"/>
</dbReference>
<comment type="caution">
    <text evidence="14">Lacks conserved residue(s) required for the propagation of feature annotation.</text>
</comment>
<organism evidence="21 22">
    <name type="scientific">Ameiurus melas</name>
    <name type="common">Black bullhead</name>
    <name type="synonym">Silurus melas</name>
    <dbReference type="NCBI Taxonomy" id="219545"/>
    <lineage>
        <taxon>Eukaryota</taxon>
        <taxon>Metazoa</taxon>
        <taxon>Chordata</taxon>
        <taxon>Craniata</taxon>
        <taxon>Vertebrata</taxon>
        <taxon>Euteleostomi</taxon>
        <taxon>Actinopterygii</taxon>
        <taxon>Neopterygii</taxon>
        <taxon>Teleostei</taxon>
        <taxon>Ostariophysi</taxon>
        <taxon>Siluriformes</taxon>
        <taxon>Ictaluridae</taxon>
        <taxon>Ameiurus</taxon>
    </lineage>
</organism>
<feature type="domain" description="CTCK" evidence="17">
    <location>
        <begin position="5499"/>
        <end position="5598"/>
    </location>
</feature>
<feature type="disulfide bond" evidence="15">
    <location>
        <begin position="1400"/>
        <end position="1418"/>
    </location>
</feature>
<gene>
    <name evidence="21" type="ORF">AMELA_G00076100</name>
</gene>
<evidence type="ECO:0000256" key="14">
    <source>
        <dbReference type="PROSITE-ProRule" id="PRU00039"/>
    </source>
</evidence>
<dbReference type="FunFam" id="2.20.100.10:FF:000002">
    <property type="entry name" value="Unc-5 netrin receptor C"/>
    <property type="match status" value="2"/>
</dbReference>
<feature type="domain" description="VWFD" evidence="20">
    <location>
        <begin position="181"/>
        <end position="352"/>
    </location>
</feature>
<feature type="disulfide bond" evidence="15">
    <location>
        <begin position="2714"/>
        <end position="2729"/>
    </location>
</feature>
<feature type="disulfide bond" evidence="15">
    <location>
        <begin position="1691"/>
        <end position="1709"/>
    </location>
</feature>
<dbReference type="SMART" id="SM00216">
    <property type="entry name" value="VWD"/>
    <property type="match status" value="3"/>
</dbReference>
<dbReference type="InterPro" id="IPR002172">
    <property type="entry name" value="LDrepeatLR_classA_rpt"/>
</dbReference>
<dbReference type="FunFam" id="2.20.100.10:FF:000001">
    <property type="entry name" value="semaphorin-5A isoform X1"/>
    <property type="match status" value="5"/>
</dbReference>
<dbReference type="InterPro" id="IPR036084">
    <property type="entry name" value="Ser_inhib-like_sf"/>
</dbReference>
<dbReference type="FunFam" id="2.20.100.10:FF:000007">
    <property type="entry name" value="Thrombospondin 1"/>
    <property type="match status" value="2"/>
</dbReference>
<dbReference type="CDD" id="cd19941">
    <property type="entry name" value="TIL"/>
    <property type="match status" value="12"/>
</dbReference>
<dbReference type="PANTHER" id="PTHR11339:SF396">
    <property type="entry name" value="SCO-SPONDIN"/>
    <property type="match status" value="1"/>
</dbReference>
<dbReference type="SMART" id="SM00209">
    <property type="entry name" value="TSP1"/>
    <property type="match status" value="29"/>
</dbReference>
<feature type="disulfide bond" evidence="15">
    <location>
        <begin position="2583"/>
        <end position="2595"/>
    </location>
</feature>
<feature type="disulfide bond" evidence="15">
    <location>
        <begin position="1495"/>
        <end position="1510"/>
    </location>
</feature>
<feature type="disulfide bond" evidence="15">
    <location>
        <begin position="1393"/>
        <end position="1405"/>
    </location>
</feature>
<evidence type="ECO:0000256" key="9">
    <source>
        <dbReference type="ARBA" id="ARBA00022837"/>
    </source>
</evidence>
<dbReference type="FunFam" id="4.10.400.10:FF:000113">
    <property type="entry name" value="Low-density lipoprotein receptor-related protein 8"/>
    <property type="match status" value="1"/>
</dbReference>
<dbReference type="PROSITE" id="PS01208">
    <property type="entry name" value="VWFC_1"/>
    <property type="match status" value="1"/>
</dbReference>
<dbReference type="InterPro" id="IPR044004">
    <property type="entry name" value="TSP1_spondin_dom"/>
</dbReference>
<feature type="domain" description="F5/8 type C" evidence="18">
    <location>
        <begin position="2401"/>
        <end position="2555"/>
    </location>
</feature>
<feature type="disulfide bond" evidence="15">
    <location>
        <begin position="2602"/>
        <end position="2617"/>
    </location>
</feature>
<keyword evidence="5" id="KW-0964">Secreted</keyword>
<dbReference type="GO" id="GO:0031012">
    <property type="term" value="C:extracellular matrix"/>
    <property type="evidence" value="ECO:0007669"/>
    <property type="project" value="TreeGrafter"/>
</dbReference>
<dbReference type="Pfam" id="PF00094">
    <property type="entry name" value="VWD"/>
    <property type="match status" value="3"/>
</dbReference>
<sequence length="5605" mass="608582">MGMGHWCEHRVEDKLEKIISPRLQLEVACSEVYQFNTQGWRLDVDRMRHTHGGDDGIALYYKRQGPNASCFLFKTANIVTERVNRTVRACCEGWSGPQCSQEVSIRGLCFSTWSCEEFPGVQNSSLMLFEQCCGSLWGLSWKNASDQTCLSCSYTLLPDTWPSPLFHRGLLGGIRDPKASATCMSWGGAHYRSFDRKHFHFHGACTYLLASSTDGTWAVYISTVCDGRGHCSKALKMMLGLDLVSVHKGNISLNSVLLQQGEPFFQNGVSIHWLGDFVFVESGLGIRVKFDMRNTVYLTVGAEHFAATRGLCGLYNNNADDDFTRRIGSVSQYAASFGNSWRVPNQETEDCSDAAELGHSCDIIGDISLRRAAELTCHQLKDSPFSQCHHRVDPGPYVDTCLYVYCSLGANEREAAVCDTLASYARECAQQHVILSWRGPGLCARVCPGGQLFSDCVSSCPPSCSSALPPASGQCREECVGGCECPPGLYLHDGQCLRREHCPCFHRRRTYHEGDTIKHKCNTCVCQAGQWQCSAERCAAQCSIIGAMQITTFDKKRYNVQIGDCQLTAIEDFVDKKLAVTIRGRECVKGGGMRCPWETTITALHTTVTLTNTGSVMLNGQPKALPVLTADLAVRKSSSAFLIIHVFGAQLLWHTDGPFILITLQPGFAHKVRGLCGTLTWNQHDDFTTPEGDIENDVSSFVAKFSFGSCYLPSAMTSDHCNTYTQLREYAERVCAVIHSPVFQSCHDLVEREPYMRQCLSEVCSCTPHTQCQCTVLTAYAQHCAQEGLLVSWRNHTFCPMQCSGGQVYQECGRPCGGSCTDLQQNWSCQEDTGTRSCVPGCQCPAGLAQDDQGQCVPVSMCPCVHAGVVYQPGHSVQIICNTCVCGHGEWNCTDHTCPEVTECPGSLVFSPRSCLRTCSSLYKGPCAEPIHGCVCPEGTVLLGDQCVSPDECPCHHNGRLFFTNDTISKDCNTCVCKQRRWHCSQSLCAGTCVATGDPHYVTFDGRCFSFLGDCEYMLVQEKEGLFSVTAENVPCGSTGVTCTKSVTLSVGNTAIHLLRGKAVTVNGMPVTLPKSYSGSGLMLENIGLFVSLSSRLGVTLLWDGGMRVYVRLEPHLRGRVGGLCGNFDGDTENDFTTRQGIVESTPELFGNSWKVSPSCPDVSEQDLRDPCNINPHRVSWAKKKCAVITQEIFASCHAEVPHQQYYDWCVFDACGCDSGGDCECLCTAIAAYAEECNRRGVYIRWRSQDLCPMQCEDGLVYEACGSACSDVCSGSSPSADSHCSALSCVEGCFCPQGTVRHGDSCISPSECPCEWDGSLFPPGAAVTQHCQNCSCSKGTWHCTGPACPPTVPCLDSEFQCSGGSSRCIPSLWLCDNEDDCGDGSDELCPTTCPPEQFRCSGGVCLPLELRCNGHPDCTDQSDEEFCAPVTAVPGCGSGEFRCANGHCLSASKVCDGRLDCGFADDSDERGCGVVCAEQEFRCSAGRCILYLHRCDGHDDCGDFSDERGCVCAPGEFQCPGDQCVPAERVCDGRKDCPSGIDEVICPVKDCNQHEFGCENGQCVPLAWRCDGETDCLDGSDEQQCARACGPDQVSCQSGDQCVQHVHLCDGTPHCRDASDESVDNCGSTRIPPCTGSFSCDNRTCVNTSRVCNGIPDCPRGEDELLCEKPSISPLPPGDRNTTHTCPEFTCLDGSCVPFKSVCNGVADCPDTGSPSDEQDCRSWGPWGPWSPCSHSCGSGVMNRYRNCPVGDTLTHCRGNDTQRQQCYSTACPVDGYWSAWTTWSNCSKGCGGVEIRKRVCVPPQNGGQACTELPGDTTLSTEIKPCPQDACANVSCPAGLVSHTCAPCPFTCAHISSDTSCDPSAQCFTGCWCPEGKVMNQMQQCVLPEECVCEVSGVRYWPGQQVKMGCEICRCERGRPQYCKANPECSVHCGWSSWSPWGECLGPCGVQSVQWSFRSPNNPSKHGKGRQCRGIYRKARRCQTEPCEECEYQGHTHAVGDRWKGSNCQLCHCLPNIKVQCAAFCLYTTTGCPQGQTLIPGEANRCCYCEDKAQNVSTTTTPAGRPITVESSMAPEVKPFVPTFPLPPGDECWSPLGVQSLPIFSFSASSQQPGHPASAGRLHFRDPHSDLHGWSPEPEEYRELPPSSPHGHTHHNQAPYLQIDLLRPYNITGLLTQGGGQFDTFVSSFYLQFSTDGSQWFTYKELITEARPKAKVFLGNRDDRGVMQNRLDRMVLARFVRVLPHDFQNGIYLRVELMGCGGEYQWLSTPAPTVSLRPCREMEFQCGNGRCVPSGPQGVLCDGVNNCGDGSDEISCGTRPSPTPSSRGCTRGQFSCPRPGGCIEASQRCDGFPQCPDGADERGCGSENRTHVTPTPVPLRTPSITPTATPHGTPGSLVICSSPLGLEDGHVHYGQLTASSSRDNNPADTGRLNIVPNVLVMEPGWSPLPGDPQPYFQVDFLEPTWISGLITQGSERMWGYLSKYRLAYALSENDFTDFTESGEKGSAPKIFEVRMVGRTPVTRWLGRLVRARYLRIIPVQYRHTFYLRVEILGCREEQLVTPGTAEVNTAPSGVGVVTLSPCKPGQFACVSGECVLVAALCDGRLDCADHSDELRCGTVPTPGLPGLWNHTVTPGSPGYQNYTSGSPGVYTKTPQDGRPGVASVSPGIVPQGPTGQPGLQNITPHDGGLPRVLCVEGQFSCKSFGCVDAALVCDGRKDCPDGSDEHRCGSSTLPPLTPTRHPLVPSPCSAKQFTCSSGECLRLDKKCDLHKDCADGSDERNCVDCVMSAWTAWSQCSVSCGLGSLFRQRKILRDARPGGSCGGAQFDSRACFLQACPVDGQWAEWSEWSECDAECGGGLKIRSRSCTNPPPKNAGKECEGMTMQTLSCNTHQCGTGTDSKTGCTNGLVLVTDADCAAGRVEPCPLTCSDLNSESNCSSQCITGCRCPVGLFLQDGRCVNVSKCACLWEVSVLRPGEEVIIDNCTFCMCRDGHVSCDNSSCSPKCDWSAWSSWTSCDSSCGIGIQQRFRSVLSPSGAVNVEPCVGDSTEVRQCYTLCPPGAPWSAWSSWSECSKTCFYHVDAVGLRRRFRSCNHTYSASCFGDEEEHEPCNTLHCPVHGGWSAWSAWSGCSSECDSGVQTRERFCSSPPPLYGGSSCVGPHIQTRDCNSQPCTDVCPIGMSYLTKEECQAQGGGCPRVCLDAMASVECATECYDGCYCSPGYYLFNNSCVILSHCPCYHQGVLYTQGASVPYDACNNCTCINGEMQCGTVPCPADCGWSDWTSWSACSRTCDVGIRRRYRSGTNPPPAFGGLPCVGNHAELDTCSIYPCSGVKGPWSAWSECSVPCGGGYRNRTRGPVRSHGTPQQFSACNLHPCSDGSGCAGGQEWTECVRETLLCSDLEMETEVNSTCSPGCQCPQGSALQDGRCVSLPLCRCDVDGEQYESGAVVSKDCNNCTCESGRLINCTQVECNVDGDWSAWTPWSVCSVSCGAGLQSRYRFCSNPERTGAGLPCIGPDRQDQACVQTACSRNGGWSEWTSWTECTKSCGGGVRSRRRECDSPATEGDGDFCEGLKTELLACSIEHCPVIQCSDISGTVFSSCGPSCPRTCDELTHCEWRCEPGCYCVDEKVLNVNGTACIERAQCPCLDLTTSQRIEPGETVLTPDGCNNCICEGGQLTCSNNPCPVDGGWCEWSSWTPCSKTCGAEWVSRYRSCACPVPVAEGAACPGQQEEHQGLGVQIERQPCSSVTFCPVHGSWGLWSKWSECDACAGVSVRKRECTSPPARFGGLPCHGESLQTRGCHDNQTVCPDCEGGQQEWPCGKPCPRSCEDLHGDTECIDTSGCSRTCGCPGDMVLQDGVCVEREECRCKFHNSTSADLNITNTAWEWPGMTDWHYANSGDNIITDCSNCTCEAGVLHCHSLPGCIVDGGWSQWGPWSECSALCGGGVKLRIRQCNNPAPRGGGRECSGGADQQKECNRDACTDSVMWYDWSAWSMCSVTCGGGEQRRTRFCRTPPCIGMTRQSKTCNTQVCLEVGCPPGRLYRECERGEGCPFSCAQLSGLEGCYSEGCEEGCHCPPNTYQHHGACLQKCPCQVDSELLTSLQRVSVTPELTPDIYNITIGTELRSGEELMHECSSCLCEHGLWNCSLVLCPRDGGLSPWGPWGPCSLSCGGLGQKVRNRSCTNPSPAYGGHDCVEDLQETAYCLTPDCPVDVLPTGEPPLSDEDLGFSQWTTWSSCSKSCNEAGHPAFKFRQRKCISAPCTGQNRQQKVCNLPQCPDGGVCVDEVCSHRNCSWTGWGEWSVCSRSCGVGQQQRVRNFIAPGINGTWCSGIIDGNVENRFCNIRACRVDGSWSRWSPWSHCDKSCGGGRSLRTRSCSSPPPKNGGLKCLGEKNQVKPCNTKPCDERGCPLGQEFVPCANECPQHCTDLQQDIQCQDNTECQPGCRCPQGELQQDGVCVKLWQCDCIDALGQSWTAGSQHQVDCNNCSCADGVLSCTNLTCAGKRSCSWSSWSSWASCSVTCGAGQRTRFRSLIPETPDDDCQFDEVQHKPCDPGLCPPLCLHGNQSLSVGDTWLEGECKQCTCIPEGEYCQNIFCRVDGGWTPWSVWSDCSVTCGRGNQIRTRACINPPPRNNGTHCPGAEREMQQCHVAPCIDDLCPWSSWSSCTRSCGAGVVSRRRHCLCEETGDRACPISTDTERQSEETRLCYKRPCPDCPMSEWSEWTLCSCVSQWQQRYRVPLSLATREQHCLEIEKQSRACKPQDCQECMEPFQLDCGSPCEKQCVLQGQVDACVGQSGCTDGCYCPQGLLQQNGTCVPADQCGCVHLVQQDTGPLVPVTLPQGGLLSIGCRTCLCHNGSLQCDSRECKVSLSEWSEWTPCSPCVRTSCLLHSDSAMSDCEDVSADLGMLETALVSVQRRYRTCLDVDSGLPVSEREGECSKPLQEERICPQPDFCIDPCQWSVWGPWSVCQEPCSGGFRQRERTSLATTLGPQCTRRQSQSQACNTGLCPSERCEDRGRVYKASCANQCPRSCADLWEHVQCLQGVCHPGCRCPDGWLLQDRECVRVSACRCGLPTENSTLELTPGQNVTVECNTCVCVNGSLVCTDRPCPVYGAWGSWSECSVSCGTGRRTRTRPCTHTPGGPSCGETIQSQNCTLLACPADCVLSVWSSWSECSVSCGGGVSLRRKTILQKSVPGGKACSTPMEQHTACNTNSCLPECPPGQVFSLCAGSCPFSCQDLWPESQCVPGSCTQGCSCPPAMVMLNGSCMPYSECPCSPLSLPLGLANDTLDTLQEEFPPGTIIRHLCNACECENGVFNCTEESCNVDCEWSSWSEWSSCSVSCGSGVQISSRSVVQPRQYGGHECEGPRHRSKVCTGPDCACPEGERWRRSTSESERVCDRACVDMYSAEPLNCTDVSRLSEGCVCEDGRYRDAEGRCVIPALCQCMGEDGILREPGSEWEEACQTCHCVNGLKQCKASCPPLLCDEGEVKVLEDGQCCPVCRKVYTEDPLSQCHRHTEIRNITKGDCHLVNVEVSFCRGRCLSGTDVILEEPYLQVVCDCCSYRLDPQTPVRFLNLHCSSGESEPVVLPVIQSCECTSCQGGDLAKR</sequence>
<dbReference type="Gene3D" id="4.10.400.10">
    <property type="entry name" value="Low-density Lipoprotein Receptor"/>
    <property type="match status" value="14"/>
</dbReference>
<feature type="compositionally biased region" description="Basic and acidic residues" evidence="16">
    <location>
        <begin position="2362"/>
        <end position="2371"/>
    </location>
</feature>
<dbReference type="Pfam" id="PF23244">
    <property type="entry name" value="VWF"/>
    <property type="match status" value="2"/>
</dbReference>
<dbReference type="PROSITE" id="PS50092">
    <property type="entry name" value="TSP1"/>
    <property type="match status" value="29"/>
</dbReference>
<feature type="domain" description="VWFC" evidence="19">
    <location>
        <begin position="5443"/>
        <end position="5500"/>
    </location>
</feature>
<feature type="domain" description="F5/8 type C" evidence="18">
    <location>
        <begin position="2093"/>
        <end position="2261"/>
    </location>
</feature>
<dbReference type="PROSITE" id="PS01209">
    <property type="entry name" value="LDLRA_1"/>
    <property type="match status" value="5"/>
</dbReference>
<evidence type="ECO:0000259" key="18">
    <source>
        <dbReference type="PROSITE" id="PS50022"/>
    </source>
</evidence>
<evidence type="ECO:0000256" key="8">
    <source>
        <dbReference type="ARBA" id="ARBA00022737"/>
    </source>
</evidence>
<dbReference type="GO" id="GO:0005615">
    <property type="term" value="C:extracellular space"/>
    <property type="evidence" value="ECO:0007669"/>
    <property type="project" value="TreeGrafter"/>
</dbReference>
<dbReference type="GO" id="GO:0007155">
    <property type="term" value="P:cell adhesion"/>
    <property type="evidence" value="ECO:0007669"/>
    <property type="project" value="UniProtKB-KW"/>
</dbReference>
<dbReference type="FunFam" id="2.20.100.10:FF:000080">
    <property type="entry name" value="SCO-spondin"/>
    <property type="match status" value="1"/>
</dbReference>
<evidence type="ECO:0000313" key="22">
    <source>
        <dbReference type="Proteomes" id="UP000593565"/>
    </source>
</evidence>
<feature type="disulfide bond" evidence="15">
    <location>
        <begin position="1512"/>
        <end position="1524"/>
    </location>
</feature>
<dbReference type="Pfam" id="PF19028">
    <property type="entry name" value="TSP1_spondin"/>
    <property type="match status" value="2"/>
</dbReference>
<dbReference type="PROSITE" id="PS01225">
    <property type="entry name" value="CTCK_2"/>
    <property type="match status" value="1"/>
</dbReference>
<dbReference type="PROSITE" id="PS51233">
    <property type="entry name" value="VWFD"/>
    <property type="match status" value="3"/>
</dbReference>
<feature type="disulfide bond" evidence="15">
    <location>
        <begin position="1551"/>
        <end position="1563"/>
    </location>
</feature>
<evidence type="ECO:0000256" key="4">
    <source>
        <dbReference type="ARBA" id="ARBA00020523"/>
    </source>
</evidence>
<keyword evidence="11 15" id="KW-1015">Disulfide bond</keyword>
<proteinExistence type="inferred from homology"/>
<evidence type="ECO:0000256" key="5">
    <source>
        <dbReference type="ARBA" id="ARBA00022525"/>
    </source>
</evidence>
<feature type="domain" description="VWFD" evidence="20">
    <location>
        <begin position="540"/>
        <end position="713"/>
    </location>
</feature>
<dbReference type="InterPro" id="IPR001007">
    <property type="entry name" value="VWF_dom"/>
</dbReference>
<dbReference type="Pfam" id="PF00090">
    <property type="entry name" value="TSP_1"/>
    <property type="match status" value="25"/>
</dbReference>
<evidence type="ECO:0000259" key="20">
    <source>
        <dbReference type="PROSITE" id="PS51233"/>
    </source>
</evidence>
<feature type="disulfide bond" evidence="15">
    <location>
        <begin position="2590"/>
        <end position="2608"/>
    </location>
</feature>
<evidence type="ECO:0000259" key="19">
    <source>
        <dbReference type="PROSITE" id="PS50184"/>
    </source>
</evidence>
<feature type="disulfide bond" evidence="15">
    <location>
        <begin position="1443"/>
        <end position="1461"/>
    </location>
</feature>
<dbReference type="SUPFAM" id="SSF57603">
    <property type="entry name" value="FnI-like domain"/>
    <property type="match status" value="3"/>
</dbReference>
<keyword evidence="7" id="KW-0732">Signal</keyword>
<comment type="similarity">
    <text evidence="2">Belongs to the thrombospondin family.</text>
</comment>
<dbReference type="InterPro" id="IPR023415">
    <property type="entry name" value="LDLR_class-A_CS"/>
</dbReference>
<dbReference type="CDD" id="cd00112">
    <property type="entry name" value="LDLa"/>
    <property type="match status" value="13"/>
</dbReference>
<keyword evidence="12" id="KW-0325">Glycoprotein</keyword>
<evidence type="ECO:0000256" key="11">
    <source>
        <dbReference type="ARBA" id="ARBA00023157"/>
    </source>
</evidence>
<dbReference type="SMART" id="SM00192">
    <property type="entry name" value="LDLa"/>
    <property type="match status" value="14"/>
</dbReference>
<feature type="disulfide bond" evidence="15">
    <location>
        <begin position="2749"/>
        <end position="2761"/>
    </location>
</feature>
<dbReference type="FunFam" id="2.10.25.10:FF:000055">
    <property type="entry name" value="alpha-tectorin isoform X1"/>
    <property type="match status" value="1"/>
</dbReference>
<feature type="disulfide bond" evidence="15">
    <location>
        <begin position="2768"/>
        <end position="2783"/>
    </location>
</feature>